<name>A0ACC3YYS5_COLTU</name>
<dbReference type="EMBL" id="VUJX02000005">
    <property type="protein sequence ID" value="KAL0936967.1"/>
    <property type="molecule type" value="Genomic_DNA"/>
</dbReference>
<evidence type="ECO:0000313" key="2">
    <source>
        <dbReference type="Proteomes" id="UP000805649"/>
    </source>
</evidence>
<sequence>MPFGQPARHYVTFRLDVGCNRIVEVQTDRIPSSTLDPIHVSQSK</sequence>
<proteinExistence type="predicted"/>
<protein>
    <submittedName>
        <fullName evidence="1">Uncharacterized protein</fullName>
    </submittedName>
</protein>
<keyword evidence="2" id="KW-1185">Reference proteome</keyword>
<reference evidence="1 2" key="1">
    <citation type="journal article" date="2020" name="Phytopathology">
        <title>Genome Sequence Resources of Colletotrichum truncatum, C. plurivorum, C. musicola, and C. sojae: Four Species Pathogenic to Soybean (Glycine max).</title>
        <authorList>
            <person name="Rogerio F."/>
            <person name="Boufleur T.R."/>
            <person name="Ciampi-Guillardi M."/>
            <person name="Sukno S.A."/>
            <person name="Thon M.R."/>
            <person name="Massola Junior N.S."/>
            <person name="Baroncelli R."/>
        </authorList>
    </citation>
    <scope>NUCLEOTIDE SEQUENCE [LARGE SCALE GENOMIC DNA]</scope>
    <source>
        <strain evidence="1 2">CMES1059</strain>
    </source>
</reference>
<organism evidence="1 2">
    <name type="scientific">Colletotrichum truncatum</name>
    <name type="common">Anthracnose fungus</name>
    <name type="synonym">Colletotrichum capsici</name>
    <dbReference type="NCBI Taxonomy" id="5467"/>
    <lineage>
        <taxon>Eukaryota</taxon>
        <taxon>Fungi</taxon>
        <taxon>Dikarya</taxon>
        <taxon>Ascomycota</taxon>
        <taxon>Pezizomycotina</taxon>
        <taxon>Sordariomycetes</taxon>
        <taxon>Hypocreomycetidae</taxon>
        <taxon>Glomerellales</taxon>
        <taxon>Glomerellaceae</taxon>
        <taxon>Colletotrichum</taxon>
        <taxon>Colletotrichum truncatum species complex</taxon>
    </lineage>
</organism>
<dbReference type="Proteomes" id="UP000805649">
    <property type="component" value="Unassembled WGS sequence"/>
</dbReference>
<gene>
    <name evidence="1" type="ORF">CTRU02_209183</name>
</gene>
<evidence type="ECO:0000313" key="1">
    <source>
        <dbReference type="EMBL" id="KAL0936967.1"/>
    </source>
</evidence>
<accession>A0ACC3YYS5</accession>
<comment type="caution">
    <text evidence="1">The sequence shown here is derived from an EMBL/GenBank/DDBJ whole genome shotgun (WGS) entry which is preliminary data.</text>
</comment>